<keyword evidence="3 5" id="KW-0328">Glycosyltransferase</keyword>
<dbReference type="PATRIC" id="fig|1079.6.peg.1408"/>
<evidence type="ECO:0000313" key="8">
    <source>
        <dbReference type="EMBL" id="BAS00993.1"/>
    </source>
</evidence>
<dbReference type="EMBL" id="AP014854">
    <property type="protein sequence ID" value="BAS00993.1"/>
    <property type="molecule type" value="Genomic_DNA"/>
</dbReference>
<dbReference type="InterPro" id="IPR022412">
    <property type="entry name" value="Quinolinate_PRibosylTrfase_N"/>
</dbReference>
<name>A0A0H5BFL2_BLAVI</name>
<protein>
    <recommendedName>
        <fullName evidence="2">Putative pyrophosphorylase ModD</fullName>
    </recommendedName>
</protein>
<dbReference type="Gene3D" id="3.20.20.70">
    <property type="entry name" value="Aldolase class I"/>
    <property type="match status" value="1"/>
</dbReference>
<dbReference type="Pfam" id="PF02749">
    <property type="entry name" value="QRPTase_N"/>
    <property type="match status" value="1"/>
</dbReference>
<proteinExistence type="inferred from homology"/>
<dbReference type="InterPro" id="IPR037128">
    <property type="entry name" value="Quinolinate_PRibosylTase_N_sf"/>
</dbReference>
<dbReference type="Gene3D" id="3.90.1170.20">
    <property type="entry name" value="Quinolinate phosphoribosyl transferase, N-terminal domain"/>
    <property type="match status" value="1"/>
</dbReference>
<dbReference type="InterPro" id="IPR027277">
    <property type="entry name" value="NadC/ModD"/>
</dbReference>
<evidence type="ECO:0000259" key="7">
    <source>
        <dbReference type="Pfam" id="PF02749"/>
    </source>
</evidence>
<evidence type="ECO:0000256" key="3">
    <source>
        <dbReference type="ARBA" id="ARBA00022676"/>
    </source>
</evidence>
<dbReference type="FunFam" id="3.20.20.70:FF:000030">
    <property type="entry name" value="Nicotinate-nucleotide pyrophosphorylase, carboxylating"/>
    <property type="match status" value="1"/>
</dbReference>
<dbReference type="OrthoDB" id="8216773at2"/>
<dbReference type="InterPro" id="IPR006242">
    <property type="entry name" value="ModD"/>
</dbReference>
<dbReference type="NCBIfam" id="TIGR01334">
    <property type="entry name" value="modD"/>
    <property type="match status" value="1"/>
</dbReference>
<dbReference type="RefSeq" id="WP_055036977.1">
    <property type="nucleotide sequence ID" value="NZ_AP014854.2"/>
</dbReference>
<dbReference type="Pfam" id="PF01729">
    <property type="entry name" value="QRPTase_C"/>
    <property type="match status" value="1"/>
</dbReference>
<dbReference type="EMBL" id="LN907867">
    <property type="protein sequence ID" value="CUU41804.1"/>
    <property type="molecule type" value="Genomic_DNA"/>
</dbReference>
<dbReference type="PANTHER" id="PTHR32179">
    <property type="entry name" value="NICOTINATE-NUCLEOTIDE PYROPHOSPHORYLASE [CARBOXYLATING]"/>
    <property type="match status" value="1"/>
</dbReference>
<reference evidence="9" key="2">
    <citation type="submission" date="2015-11" db="EMBL/GenBank/DDBJ databases">
        <authorList>
            <person name="Zhang Y."/>
            <person name="Guo Z."/>
        </authorList>
    </citation>
    <scope>NUCLEOTIDE SEQUENCE</scope>
    <source>
        <strain evidence="9">1</strain>
    </source>
</reference>
<evidence type="ECO:0000256" key="5">
    <source>
        <dbReference type="PIRNR" id="PIRNR006250"/>
    </source>
</evidence>
<evidence type="ECO:0000313" key="10">
    <source>
        <dbReference type="Proteomes" id="UP000065734"/>
    </source>
</evidence>
<reference evidence="10" key="3">
    <citation type="journal article" date="2016" name="Genome Announc.">
        <title>Revised genome sequence of the purple photosynthetic bacterium Blastochloris viridis.</title>
        <authorList>
            <person name="Liu L.N."/>
            <person name="Faulkner M."/>
            <person name="Liu X."/>
            <person name="Huang F."/>
            <person name="Darby A.C."/>
            <person name="Hall N."/>
        </authorList>
    </citation>
    <scope>NUCLEOTIDE SEQUENCE [LARGE SCALE GENOMIC DNA]</scope>
    <source>
        <strain evidence="10">ATCC 19567 / DSM 133 / F</strain>
    </source>
</reference>
<dbReference type="PIRSF" id="PIRSF006250">
    <property type="entry name" value="NadC_ModD"/>
    <property type="match status" value="1"/>
</dbReference>
<keyword evidence="10" id="KW-1185">Reference proteome</keyword>
<evidence type="ECO:0000313" key="9">
    <source>
        <dbReference type="EMBL" id="CUU41804.1"/>
    </source>
</evidence>
<evidence type="ECO:0000259" key="6">
    <source>
        <dbReference type="Pfam" id="PF01729"/>
    </source>
</evidence>
<comment type="similarity">
    <text evidence="1 5">Belongs to the NadC/ModD family.</text>
</comment>
<dbReference type="AlphaFoldDB" id="A0A0H5BFL2"/>
<dbReference type="SUPFAM" id="SSF51690">
    <property type="entry name" value="Nicotinate/Quinolinate PRTase C-terminal domain-like"/>
    <property type="match status" value="1"/>
</dbReference>
<dbReference type="InterPro" id="IPR013785">
    <property type="entry name" value="Aldolase_TIM"/>
</dbReference>
<dbReference type="KEGG" id="bvr:BVIR_1355"/>
<dbReference type="Proteomes" id="UP000065734">
    <property type="component" value="Chromosome I"/>
</dbReference>
<evidence type="ECO:0000256" key="4">
    <source>
        <dbReference type="ARBA" id="ARBA00022679"/>
    </source>
</evidence>
<feature type="domain" description="Quinolinate phosphoribosyl transferase N-terminal" evidence="7">
    <location>
        <begin position="22"/>
        <end position="105"/>
    </location>
</feature>
<dbReference type="InterPro" id="IPR036068">
    <property type="entry name" value="Nicotinate_pribotase-like_C"/>
</dbReference>
<gene>
    <name evidence="9" type="primary">nadC_1</name>
    <name evidence="8" type="ORF">BV133_3399</name>
    <name evidence="9" type="ORF">BVIRIDIS_08000</name>
</gene>
<evidence type="ECO:0000256" key="1">
    <source>
        <dbReference type="ARBA" id="ARBA00009400"/>
    </source>
</evidence>
<dbReference type="GO" id="GO:0034213">
    <property type="term" value="P:quinolinate catabolic process"/>
    <property type="evidence" value="ECO:0007669"/>
    <property type="project" value="TreeGrafter"/>
</dbReference>
<dbReference type="PANTHER" id="PTHR32179:SF4">
    <property type="entry name" value="PYROPHOSPHORYLASE MODD-RELATED"/>
    <property type="match status" value="1"/>
</dbReference>
<sequence>MTISFGDGVLDALIADDVPYGDLTTRLLGIGAQPGRMTFSARGPMVAAAVEDAARLLERAGCAVARTASSGESLAAGAPILTAEAPAAALHRGWKMAQLMVEAASGIATATRAIVEAARAADPNAAVAGTRKAMPGAKALSMAALVAGGAVPHRLGLSETVLVFAEHRAFLGGEPPAETVARLKRGAPEKKIVVEVGSVAEGVDWAAAGADVIQTEKFAFDAVADLAARLKAAELPAIIAAAGGIAAATAGAYVAAGARVIVTSAPYAAKPLDVAVRIVPA</sequence>
<dbReference type="SUPFAM" id="SSF54675">
    <property type="entry name" value="Nicotinate/Quinolinate PRTase N-terminal domain-like"/>
    <property type="match status" value="1"/>
</dbReference>
<feature type="domain" description="Quinolinate phosphoribosyl transferase C-terminal" evidence="6">
    <location>
        <begin position="107"/>
        <end position="276"/>
    </location>
</feature>
<evidence type="ECO:0000256" key="2">
    <source>
        <dbReference type="ARBA" id="ARBA00019205"/>
    </source>
</evidence>
<dbReference type="GO" id="GO:0004514">
    <property type="term" value="F:nicotinate-nucleotide diphosphorylase (carboxylating) activity"/>
    <property type="evidence" value="ECO:0007669"/>
    <property type="project" value="InterPro"/>
</dbReference>
<dbReference type="GO" id="GO:0005737">
    <property type="term" value="C:cytoplasm"/>
    <property type="evidence" value="ECO:0007669"/>
    <property type="project" value="TreeGrafter"/>
</dbReference>
<accession>A0A0H5BFL2</accession>
<reference evidence="8" key="1">
    <citation type="journal article" date="2015" name="Genome Announc.">
        <title>Complete Genome Sequence of the Bacteriochlorophyll b-Producing Photosynthetic Bacterium Blastochloris viridis.</title>
        <authorList>
            <person name="Tsukatani Y."/>
            <person name="Hirose Y."/>
            <person name="Harada J."/>
            <person name="Misawa N."/>
            <person name="Mori K."/>
            <person name="Inoue K."/>
            <person name="Tamiaki H."/>
        </authorList>
    </citation>
    <scope>NUCLEOTIDE SEQUENCE [LARGE SCALE GENOMIC DNA]</scope>
    <source>
        <strain evidence="8">DSM 133</strain>
    </source>
</reference>
<organism evidence="9 10">
    <name type="scientific">Blastochloris viridis</name>
    <name type="common">Rhodopseudomonas viridis</name>
    <dbReference type="NCBI Taxonomy" id="1079"/>
    <lineage>
        <taxon>Bacteria</taxon>
        <taxon>Pseudomonadati</taxon>
        <taxon>Pseudomonadota</taxon>
        <taxon>Alphaproteobacteria</taxon>
        <taxon>Hyphomicrobiales</taxon>
        <taxon>Blastochloridaceae</taxon>
        <taxon>Blastochloris</taxon>
    </lineage>
</organism>
<dbReference type="InterPro" id="IPR002638">
    <property type="entry name" value="Quinolinate_PRibosylTrfase_C"/>
</dbReference>
<dbReference type="STRING" id="1079.BVIR_1355"/>
<dbReference type="GO" id="GO:0009435">
    <property type="term" value="P:NAD+ biosynthetic process"/>
    <property type="evidence" value="ECO:0007669"/>
    <property type="project" value="InterPro"/>
</dbReference>
<keyword evidence="4 5" id="KW-0808">Transferase</keyword>